<dbReference type="Proteomes" id="UP000659223">
    <property type="component" value="Unassembled WGS sequence"/>
</dbReference>
<comment type="caution">
    <text evidence="7">The sequence shown here is derived from an EMBL/GenBank/DDBJ whole genome shotgun (WGS) entry which is preliminary data.</text>
</comment>
<keyword evidence="3 7" id="KW-0808">Transferase</keyword>
<keyword evidence="5" id="KW-0460">Magnesium</keyword>
<dbReference type="InterPro" id="IPR004568">
    <property type="entry name" value="Ppantetheine-prot_Trfase_dom"/>
</dbReference>
<comment type="similarity">
    <text evidence="2">Belongs to the P-Pant transferase superfamily. Gsp/Sfp/HetI/AcpT family.</text>
</comment>
<evidence type="ECO:0000256" key="2">
    <source>
        <dbReference type="ARBA" id="ARBA00010990"/>
    </source>
</evidence>
<evidence type="ECO:0000256" key="5">
    <source>
        <dbReference type="ARBA" id="ARBA00022842"/>
    </source>
</evidence>
<dbReference type="Gene3D" id="3.90.470.20">
    <property type="entry name" value="4'-phosphopantetheinyl transferase domain"/>
    <property type="match status" value="2"/>
</dbReference>
<reference evidence="8" key="1">
    <citation type="journal article" date="2019" name="Int. J. Syst. Evol. Microbiol.">
        <title>The Global Catalogue of Microorganisms (GCM) 10K type strain sequencing project: providing services to taxonomists for standard genome sequencing and annotation.</title>
        <authorList>
            <consortium name="The Broad Institute Genomics Platform"/>
            <consortium name="The Broad Institute Genome Sequencing Center for Infectious Disease"/>
            <person name="Wu L."/>
            <person name="Ma J."/>
        </authorList>
    </citation>
    <scope>NUCLEOTIDE SEQUENCE [LARGE SCALE GENOMIC DNA]</scope>
    <source>
        <strain evidence="8">JCM 4586</strain>
    </source>
</reference>
<feature type="domain" description="4'-phosphopantetheinyl transferase" evidence="6">
    <location>
        <begin position="104"/>
        <end position="204"/>
    </location>
</feature>
<gene>
    <name evidence="7" type="ORF">GCM10010324_31890</name>
</gene>
<evidence type="ECO:0000313" key="7">
    <source>
        <dbReference type="EMBL" id="GGX83924.1"/>
    </source>
</evidence>
<comment type="cofactor">
    <cofactor evidence="1">
        <name>Mg(2+)</name>
        <dbReference type="ChEBI" id="CHEBI:18420"/>
    </cofactor>
</comment>
<dbReference type="InterPro" id="IPR008278">
    <property type="entry name" value="4-PPantetheinyl_Trfase_dom"/>
</dbReference>
<keyword evidence="4" id="KW-0479">Metal-binding</keyword>
<dbReference type="GO" id="GO:0016740">
    <property type="term" value="F:transferase activity"/>
    <property type="evidence" value="ECO:0007669"/>
    <property type="project" value="UniProtKB-KW"/>
</dbReference>
<proteinExistence type="inferred from homology"/>
<protein>
    <submittedName>
        <fullName evidence="7">4'-phosphopantetheinyl transferase</fullName>
    </submittedName>
</protein>
<dbReference type="SUPFAM" id="SSF56214">
    <property type="entry name" value="4'-phosphopantetheinyl transferase"/>
    <property type="match status" value="2"/>
</dbReference>
<evidence type="ECO:0000313" key="8">
    <source>
        <dbReference type="Proteomes" id="UP000659223"/>
    </source>
</evidence>
<dbReference type="PANTHER" id="PTHR12215">
    <property type="entry name" value="PHOSPHOPANTETHEINE TRANSFERASE"/>
    <property type="match status" value="1"/>
</dbReference>
<sequence length="236" mass="25215">METSASGVPLPWETLSAAERDLAQGMLSPSGRSEFVVVRAAVRAILGRYLGRAPSTLEFTTGAHGKPSLGGIGCIKSAESAESLEFNVSHTRGLALVAVTSGHPVGVDVEHVEHVGAACRRHDALARRFFTPRETERISRAARRSPRLATEAFLRHWTCKESCLKALGVGLSAPLDAVEVHPARNEASVGRGDGSGSMSGSAAAWHVETFHPTPEHVAAFAVPRRPVRVRAWDWCA</sequence>
<dbReference type="InterPro" id="IPR037143">
    <property type="entry name" value="4-PPantetheinyl_Trfase_dom_sf"/>
</dbReference>
<dbReference type="EMBL" id="BMUT01000006">
    <property type="protein sequence ID" value="GGX83924.1"/>
    <property type="molecule type" value="Genomic_DNA"/>
</dbReference>
<evidence type="ECO:0000256" key="1">
    <source>
        <dbReference type="ARBA" id="ARBA00001946"/>
    </source>
</evidence>
<evidence type="ECO:0000259" key="6">
    <source>
        <dbReference type="Pfam" id="PF01648"/>
    </source>
</evidence>
<accession>A0ABQ2YHI5</accession>
<dbReference type="InterPro" id="IPR050559">
    <property type="entry name" value="P-Pant_transferase_sf"/>
</dbReference>
<dbReference type="PANTHER" id="PTHR12215:SF10">
    <property type="entry name" value="L-AMINOADIPATE-SEMIALDEHYDE DEHYDROGENASE-PHOSPHOPANTETHEINYL TRANSFERASE"/>
    <property type="match status" value="1"/>
</dbReference>
<dbReference type="NCBIfam" id="TIGR00556">
    <property type="entry name" value="pantethn_trn"/>
    <property type="match status" value="1"/>
</dbReference>
<keyword evidence="8" id="KW-1185">Reference proteome</keyword>
<evidence type="ECO:0000256" key="3">
    <source>
        <dbReference type="ARBA" id="ARBA00022679"/>
    </source>
</evidence>
<organism evidence="7 8">
    <name type="scientific">Streptomyces hiroshimensis</name>
    <dbReference type="NCBI Taxonomy" id="66424"/>
    <lineage>
        <taxon>Bacteria</taxon>
        <taxon>Bacillati</taxon>
        <taxon>Actinomycetota</taxon>
        <taxon>Actinomycetes</taxon>
        <taxon>Kitasatosporales</taxon>
        <taxon>Streptomycetaceae</taxon>
        <taxon>Streptomyces</taxon>
    </lineage>
</organism>
<dbReference type="Pfam" id="PF01648">
    <property type="entry name" value="ACPS"/>
    <property type="match status" value="1"/>
</dbReference>
<evidence type="ECO:0000256" key="4">
    <source>
        <dbReference type="ARBA" id="ARBA00022723"/>
    </source>
</evidence>
<name>A0ABQ2YHI5_9ACTN</name>